<sequence length="300" mass="33757">MFANSIQPSIVSLFSSTGSNPLSLFLSQCDTSLPSDSFIHLLDDRSSHPAPPPPAVQVHPHNTNDTHEEGGYNLDQTVLHIQSPTLPSTFIQCPPALLLQDDVGSSKDLGLKHPWIHLQVKNLGKPWSFEIGVVDQSARKGIIRSSTFQRQPHLKWSHKPDSLPLLHLPLSFPSSSSHPLTAWSTISLHLPTFLPRFSSVALSTRAEDDDGENDISNPDSVSIMTRARLPSGTYSHIAYVKVYATCRLRRIWLKWTWTEASMGIRALRRWLNREVVDGRCIKPRMYINVNDRHIYVLRVP</sequence>
<dbReference type="Pfam" id="PF05018">
    <property type="entry name" value="CFA20_dom"/>
    <property type="match status" value="1"/>
</dbReference>
<accession>A0A4S8L1X8</accession>
<reference evidence="2 3" key="1">
    <citation type="journal article" date="2019" name="Nat. Ecol. Evol.">
        <title>Megaphylogeny resolves global patterns of mushroom evolution.</title>
        <authorList>
            <person name="Varga T."/>
            <person name="Krizsan K."/>
            <person name="Foldi C."/>
            <person name="Dima B."/>
            <person name="Sanchez-Garcia M."/>
            <person name="Sanchez-Ramirez S."/>
            <person name="Szollosi G.J."/>
            <person name="Szarkandi J.G."/>
            <person name="Papp V."/>
            <person name="Albert L."/>
            <person name="Andreopoulos W."/>
            <person name="Angelini C."/>
            <person name="Antonin V."/>
            <person name="Barry K.W."/>
            <person name="Bougher N.L."/>
            <person name="Buchanan P."/>
            <person name="Buyck B."/>
            <person name="Bense V."/>
            <person name="Catcheside P."/>
            <person name="Chovatia M."/>
            <person name="Cooper J."/>
            <person name="Damon W."/>
            <person name="Desjardin D."/>
            <person name="Finy P."/>
            <person name="Geml J."/>
            <person name="Haridas S."/>
            <person name="Hughes K."/>
            <person name="Justo A."/>
            <person name="Karasinski D."/>
            <person name="Kautmanova I."/>
            <person name="Kiss B."/>
            <person name="Kocsube S."/>
            <person name="Kotiranta H."/>
            <person name="LaButti K.M."/>
            <person name="Lechner B.E."/>
            <person name="Liimatainen K."/>
            <person name="Lipzen A."/>
            <person name="Lukacs Z."/>
            <person name="Mihaltcheva S."/>
            <person name="Morgado L.N."/>
            <person name="Niskanen T."/>
            <person name="Noordeloos M.E."/>
            <person name="Ohm R.A."/>
            <person name="Ortiz-Santana B."/>
            <person name="Ovrebo C."/>
            <person name="Racz N."/>
            <person name="Riley R."/>
            <person name="Savchenko A."/>
            <person name="Shiryaev A."/>
            <person name="Soop K."/>
            <person name="Spirin V."/>
            <person name="Szebenyi C."/>
            <person name="Tomsovsky M."/>
            <person name="Tulloss R.E."/>
            <person name="Uehling J."/>
            <person name="Grigoriev I.V."/>
            <person name="Vagvolgyi C."/>
            <person name="Papp T."/>
            <person name="Martin F.M."/>
            <person name="Miettinen O."/>
            <person name="Hibbett D.S."/>
            <person name="Nagy L.G."/>
        </authorList>
    </citation>
    <scope>NUCLEOTIDE SEQUENCE [LARGE SCALE GENOMIC DNA]</scope>
    <source>
        <strain evidence="2 3">CBS 962.96</strain>
    </source>
</reference>
<dbReference type="PANTHER" id="PTHR12458">
    <property type="entry name" value="ORF PROTEIN"/>
    <property type="match status" value="1"/>
</dbReference>
<dbReference type="InterPro" id="IPR007714">
    <property type="entry name" value="CFA20_dom"/>
</dbReference>
<dbReference type="InterPro" id="IPR040441">
    <property type="entry name" value="CFA20/CFAP20DC"/>
</dbReference>
<evidence type="ECO:0000313" key="2">
    <source>
        <dbReference type="EMBL" id="THU82437.1"/>
    </source>
</evidence>
<keyword evidence="3" id="KW-1185">Reference proteome</keyword>
<dbReference type="Proteomes" id="UP000297245">
    <property type="component" value="Unassembled WGS sequence"/>
</dbReference>
<dbReference type="OrthoDB" id="7486196at2759"/>
<proteinExistence type="predicted"/>
<protein>
    <recommendedName>
        <fullName evidence="1">CFA20 domain-containing protein</fullName>
    </recommendedName>
</protein>
<evidence type="ECO:0000313" key="3">
    <source>
        <dbReference type="Proteomes" id="UP000297245"/>
    </source>
</evidence>
<feature type="domain" description="CFA20" evidence="1">
    <location>
        <begin position="74"/>
        <end position="157"/>
    </location>
</feature>
<name>A0A4S8L1X8_DENBC</name>
<gene>
    <name evidence="2" type="ORF">K435DRAFT_971958</name>
</gene>
<dbReference type="AlphaFoldDB" id="A0A4S8L1X8"/>
<organism evidence="2 3">
    <name type="scientific">Dendrothele bispora (strain CBS 962.96)</name>
    <dbReference type="NCBI Taxonomy" id="1314807"/>
    <lineage>
        <taxon>Eukaryota</taxon>
        <taxon>Fungi</taxon>
        <taxon>Dikarya</taxon>
        <taxon>Basidiomycota</taxon>
        <taxon>Agaricomycotina</taxon>
        <taxon>Agaricomycetes</taxon>
        <taxon>Agaricomycetidae</taxon>
        <taxon>Agaricales</taxon>
        <taxon>Agaricales incertae sedis</taxon>
        <taxon>Dendrothele</taxon>
    </lineage>
</organism>
<dbReference type="EMBL" id="ML179731">
    <property type="protein sequence ID" value="THU82437.1"/>
    <property type="molecule type" value="Genomic_DNA"/>
</dbReference>
<evidence type="ECO:0000259" key="1">
    <source>
        <dbReference type="Pfam" id="PF05018"/>
    </source>
</evidence>